<name>A0A843X9X5_COLES</name>
<comment type="caution">
    <text evidence="1">The sequence shown here is derived from an EMBL/GenBank/DDBJ whole genome shotgun (WGS) entry which is preliminary data.</text>
</comment>
<protein>
    <submittedName>
        <fullName evidence="1">Uncharacterized protein</fullName>
    </submittedName>
</protein>
<dbReference type="AlphaFoldDB" id="A0A843X9X5"/>
<keyword evidence="2" id="KW-1185">Reference proteome</keyword>
<reference evidence="1" key="1">
    <citation type="submission" date="2017-07" db="EMBL/GenBank/DDBJ databases">
        <title>Taro Niue Genome Assembly and Annotation.</title>
        <authorList>
            <person name="Atibalentja N."/>
            <person name="Keating K."/>
            <person name="Fields C.J."/>
        </authorList>
    </citation>
    <scope>NUCLEOTIDE SEQUENCE</scope>
    <source>
        <strain evidence="1">Niue_2</strain>
        <tissue evidence="1">Leaf</tissue>
    </source>
</reference>
<proteinExistence type="predicted"/>
<evidence type="ECO:0000313" key="1">
    <source>
        <dbReference type="EMBL" id="MQM16132.1"/>
    </source>
</evidence>
<accession>A0A843X9X5</accession>
<dbReference type="Proteomes" id="UP000652761">
    <property type="component" value="Unassembled WGS sequence"/>
</dbReference>
<sequence length="188" mass="20278">HALANRQQSDRRLLPPTNFWPRVFASVPAAAPPARLLPAQPSRTVRGRHCRPVRSPPRRQDHAVFIVIGRWKAQGRVVGKADSAGIASPATLRPSCSRHLRPHPQGDFPASPSDSYACCKEEVIGGGAWLFPRLKRRGGLELAAAAFDSGRAASCGSVEGARGRLIHSLLCACHLFLSDFINLEAVGI</sequence>
<organism evidence="1 2">
    <name type="scientific">Colocasia esculenta</name>
    <name type="common">Wild taro</name>
    <name type="synonym">Arum esculentum</name>
    <dbReference type="NCBI Taxonomy" id="4460"/>
    <lineage>
        <taxon>Eukaryota</taxon>
        <taxon>Viridiplantae</taxon>
        <taxon>Streptophyta</taxon>
        <taxon>Embryophyta</taxon>
        <taxon>Tracheophyta</taxon>
        <taxon>Spermatophyta</taxon>
        <taxon>Magnoliopsida</taxon>
        <taxon>Liliopsida</taxon>
        <taxon>Araceae</taxon>
        <taxon>Aroideae</taxon>
        <taxon>Colocasieae</taxon>
        <taxon>Colocasia</taxon>
    </lineage>
</organism>
<gene>
    <name evidence="1" type="ORF">Taro_049086</name>
</gene>
<evidence type="ECO:0000313" key="2">
    <source>
        <dbReference type="Proteomes" id="UP000652761"/>
    </source>
</evidence>
<feature type="non-terminal residue" evidence="1">
    <location>
        <position position="188"/>
    </location>
</feature>
<dbReference type="EMBL" id="NMUH01006858">
    <property type="protein sequence ID" value="MQM16132.1"/>
    <property type="molecule type" value="Genomic_DNA"/>
</dbReference>